<gene>
    <name evidence="2" type="ORF">B0H67DRAFT_647044</name>
</gene>
<proteinExistence type="predicted"/>
<reference evidence="2" key="1">
    <citation type="submission" date="2023-06" db="EMBL/GenBank/DDBJ databases">
        <title>Genome-scale phylogeny and comparative genomics of the fungal order Sordariales.</title>
        <authorList>
            <consortium name="Lawrence Berkeley National Laboratory"/>
            <person name="Hensen N."/>
            <person name="Bonometti L."/>
            <person name="Westerberg I."/>
            <person name="Brannstrom I.O."/>
            <person name="Guillou S."/>
            <person name="Cros-Aarteil S."/>
            <person name="Calhoun S."/>
            <person name="Haridas S."/>
            <person name="Kuo A."/>
            <person name="Mondo S."/>
            <person name="Pangilinan J."/>
            <person name="Riley R."/>
            <person name="Labutti K."/>
            <person name="Andreopoulos B."/>
            <person name="Lipzen A."/>
            <person name="Chen C."/>
            <person name="Yanf M."/>
            <person name="Daum C."/>
            <person name="Ng V."/>
            <person name="Clum A."/>
            <person name="Steindorff A."/>
            <person name="Ohm R."/>
            <person name="Martin F."/>
            <person name="Silar P."/>
            <person name="Natvig D."/>
            <person name="Lalanne C."/>
            <person name="Gautier V."/>
            <person name="Ament-Velasquez S.L."/>
            <person name="Kruys A."/>
            <person name="Hutchinson M.I."/>
            <person name="Powell A.J."/>
            <person name="Barry K."/>
            <person name="Miller A.N."/>
            <person name="Grigoriev I.V."/>
            <person name="Debuchy R."/>
            <person name="Gladieux P."/>
            <person name="Thoren M.H."/>
            <person name="Johannesson H."/>
        </authorList>
    </citation>
    <scope>NUCLEOTIDE SEQUENCE</scope>
    <source>
        <strain evidence="2">SMH4607-1</strain>
    </source>
</reference>
<feature type="region of interest" description="Disordered" evidence="1">
    <location>
        <begin position="28"/>
        <end position="87"/>
    </location>
</feature>
<evidence type="ECO:0000313" key="2">
    <source>
        <dbReference type="EMBL" id="KAK0711695.1"/>
    </source>
</evidence>
<dbReference type="Proteomes" id="UP001172102">
    <property type="component" value="Unassembled WGS sequence"/>
</dbReference>
<evidence type="ECO:0000256" key="1">
    <source>
        <dbReference type="SAM" id="MobiDB-lite"/>
    </source>
</evidence>
<name>A0AA40DQE0_9PEZI</name>
<accession>A0AA40DQE0</accession>
<feature type="compositionally biased region" description="Basic and acidic residues" evidence="1">
    <location>
        <begin position="48"/>
        <end position="81"/>
    </location>
</feature>
<evidence type="ECO:0000313" key="3">
    <source>
        <dbReference type="Proteomes" id="UP001172102"/>
    </source>
</evidence>
<comment type="caution">
    <text evidence="2">The sequence shown here is derived from an EMBL/GenBank/DDBJ whole genome shotgun (WGS) entry which is preliminary data.</text>
</comment>
<keyword evidence="3" id="KW-1185">Reference proteome</keyword>
<sequence length="124" mass="14162">MDRLMPCATNAHHPIILIAAGNHLFYPTRLPHQAPLPNMSTLEELDDLDRRESDNKKDKKDRKDDGKDSKGGDSDADIKDAEPEEDDVLYEEILSLDTQDILTRKRLLENDFKNHEERGPAIIT</sequence>
<organism evidence="2 3">
    <name type="scientific">Lasiosphaeris hirsuta</name>
    <dbReference type="NCBI Taxonomy" id="260670"/>
    <lineage>
        <taxon>Eukaryota</taxon>
        <taxon>Fungi</taxon>
        <taxon>Dikarya</taxon>
        <taxon>Ascomycota</taxon>
        <taxon>Pezizomycotina</taxon>
        <taxon>Sordariomycetes</taxon>
        <taxon>Sordariomycetidae</taxon>
        <taxon>Sordariales</taxon>
        <taxon>Lasiosphaeriaceae</taxon>
        <taxon>Lasiosphaeris</taxon>
    </lineage>
</organism>
<protein>
    <submittedName>
        <fullName evidence="2">Uncharacterized protein</fullName>
    </submittedName>
</protein>
<dbReference type="EMBL" id="JAUKUA010000005">
    <property type="protein sequence ID" value="KAK0711695.1"/>
    <property type="molecule type" value="Genomic_DNA"/>
</dbReference>
<dbReference type="AlphaFoldDB" id="A0AA40DQE0"/>